<evidence type="ECO:0000313" key="3">
    <source>
        <dbReference type="Proteomes" id="UP001596020"/>
    </source>
</evidence>
<feature type="signal peptide" evidence="1">
    <location>
        <begin position="1"/>
        <end position="20"/>
    </location>
</feature>
<feature type="chain" id="PRO_5046006376" description="Outer membrane protein beta-barrel domain-containing protein" evidence="1">
    <location>
        <begin position="21"/>
        <end position="288"/>
    </location>
</feature>
<sequence length="288" mass="31514">MKRLLLIISACLISIGIGTAQNCDTVRRGNQTVIVKNLGDKGVSVDIFEGKGNNTIRIFNGTYGSGRSVERRFINSGINKIIFGESKDCCRKKSKPYFYVGFGGFGFGPSTILDDAGDHLKGASSLRYTIGLIRQGVDYNHWNFTLGLNIEFNSLHLSGNYAFVESDNNTSSVQESKDGTNYSTSRLHITYLDIPFMIGYKPIRNLNISFGPQLKIRTASSSKVWVPNVSGHTKLGDNLGLRTVVPSLMFKVNYSMLGAYLSYDLTSAFKSDKGPKGNMLSAGITLGL</sequence>
<evidence type="ECO:0000256" key="1">
    <source>
        <dbReference type="SAM" id="SignalP"/>
    </source>
</evidence>
<keyword evidence="1" id="KW-0732">Signal</keyword>
<name>A0ABV9K6F4_9PORP</name>
<accession>A0ABV9K6F4</accession>
<evidence type="ECO:0008006" key="4">
    <source>
        <dbReference type="Google" id="ProtNLM"/>
    </source>
</evidence>
<gene>
    <name evidence="2" type="ORF">ACFO3G_02230</name>
</gene>
<dbReference type="Proteomes" id="UP001596020">
    <property type="component" value="Unassembled WGS sequence"/>
</dbReference>
<proteinExistence type="predicted"/>
<evidence type="ECO:0000313" key="2">
    <source>
        <dbReference type="EMBL" id="MFC4665436.1"/>
    </source>
</evidence>
<organism evidence="2 3">
    <name type="scientific">Falsiporphyromonas endometrii</name>
    <dbReference type="NCBI Taxonomy" id="1387297"/>
    <lineage>
        <taxon>Bacteria</taxon>
        <taxon>Pseudomonadati</taxon>
        <taxon>Bacteroidota</taxon>
        <taxon>Bacteroidia</taxon>
        <taxon>Bacteroidales</taxon>
        <taxon>Porphyromonadaceae</taxon>
        <taxon>Falsiporphyromonas</taxon>
    </lineage>
</organism>
<protein>
    <recommendedName>
        <fullName evidence="4">Outer membrane protein beta-barrel domain-containing protein</fullName>
    </recommendedName>
</protein>
<comment type="caution">
    <text evidence="2">The sequence shown here is derived from an EMBL/GenBank/DDBJ whole genome shotgun (WGS) entry which is preliminary data.</text>
</comment>
<dbReference type="RefSeq" id="WP_380077559.1">
    <property type="nucleotide sequence ID" value="NZ_JBHSGO010000039.1"/>
</dbReference>
<dbReference type="EMBL" id="JBHSGO010000039">
    <property type="protein sequence ID" value="MFC4665436.1"/>
    <property type="molecule type" value="Genomic_DNA"/>
</dbReference>
<keyword evidence="3" id="KW-1185">Reference proteome</keyword>
<reference evidence="3" key="1">
    <citation type="journal article" date="2019" name="Int. J. Syst. Evol. Microbiol.">
        <title>The Global Catalogue of Microorganisms (GCM) 10K type strain sequencing project: providing services to taxonomists for standard genome sequencing and annotation.</title>
        <authorList>
            <consortium name="The Broad Institute Genomics Platform"/>
            <consortium name="The Broad Institute Genome Sequencing Center for Infectious Disease"/>
            <person name="Wu L."/>
            <person name="Ma J."/>
        </authorList>
    </citation>
    <scope>NUCLEOTIDE SEQUENCE [LARGE SCALE GENOMIC DNA]</scope>
    <source>
        <strain evidence="3">CGMCC 4.7357</strain>
    </source>
</reference>